<dbReference type="SUPFAM" id="SSF48726">
    <property type="entry name" value="Immunoglobulin"/>
    <property type="match status" value="2"/>
</dbReference>
<evidence type="ECO:0000313" key="3">
    <source>
        <dbReference type="EMBL" id="CAH3153752.1"/>
    </source>
</evidence>
<sequence>MFDEHWAGTQEISWTTRCSFWLWVCYCSTKCGYFWSKQSHHRRKITKEEEGWYTCKAKNAAGFSTKDIEISVKVPPCVSNESRNLTIALNSTFTKECYLRGDPQITSVNWTKDGVLLSKNNTLVIRQVMFKDKGNYECTAKNDYGEANSSFWIDVTGKLYVVVYVIYQTFNLTKHLF</sequence>
<dbReference type="Gene3D" id="2.60.40.10">
    <property type="entry name" value="Immunoglobulins"/>
    <property type="match status" value="2"/>
</dbReference>
<dbReference type="InterPro" id="IPR036179">
    <property type="entry name" value="Ig-like_dom_sf"/>
</dbReference>
<protein>
    <recommendedName>
        <fullName evidence="2">Ig-like domain-containing protein</fullName>
    </recommendedName>
</protein>
<evidence type="ECO:0000259" key="2">
    <source>
        <dbReference type="PROSITE" id="PS50835"/>
    </source>
</evidence>
<dbReference type="EMBL" id="CALNXJ010000054">
    <property type="protein sequence ID" value="CAH3153752.1"/>
    <property type="molecule type" value="Genomic_DNA"/>
</dbReference>
<dbReference type="GO" id="GO:0070593">
    <property type="term" value="P:dendrite self-avoidance"/>
    <property type="evidence" value="ECO:0007669"/>
    <property type="project" value="TreeGrafter"/>
</dbReference>
<evidence type="ECO:0000313" key="4">
    <source>
        <dbReference type="Proteomes" id="UP001159428"/>
    </source>
</evidence>
<name>A0AAU9XPD4_9CNID</name>
<dbReference type="GO" id="GO:0007156">
    <property type="term" value="P:homophilic cell adhesion via plasma membrane adhesion molecules"/>
    <property type="evidence" value="ECO:0007669"/>
    <property type="project" value="TreeGrafter"/>
</dbReference>
<accession>A0AAU9XPD4</accession>
<keyword evidence="4" id="KW-1185">Reference proteome</keyword>
<dbReference type="PANTHER" id="PTHR10075:SF100">
    <property type="entry name" value="FASCICLIN-2"/>
    <property type="match status" value="1"/>
</dbReference>
<organism evidence="3 4">
    <name type="scientific">Pocillopora meandrina</name>
    <dbReference type="NCBI Taxonomy" id="46732"/>
    <lineage>
        <taxon>Eukaryota</taxon>
        <taxon>Metazoa</taxon>
        <taxon>Cnidaria</taxon>
        <taxon>Anthozoa</taxon>
        <taxon>Hexacorallia</taxon>
        <taxon>Scleractinia</taxon>
        <taxon>Astrocoeniina</taxon>
        <taxon>Pocilloporidae</taxon>
        <taxon>Pocillopora</taxon>
    </lineage>
</organism>
<dbReference type="GO" id="GO:0005886">
    <property type="term" value="C:plasma membrane"/>
    <property type="evidence" value="ECO:0007669"/>
    <property type="project" value="TreeGrafter"/>
</dbReference>
<proteinExistence type="predicted"/>
<dbReference type="InterPro" id="IPR013098">
    <property type="entry name" value="Ig_I-set"/>
</dbReference>
<comment type="caution">
    <text evidence="3">The sequence shown here is derived from an EMBL/GenBank/DDBJ whole genome shotgun (WGS) entry which is preliminary data.</text>
</comment>
<dbReference type="InterPro" id="IPR007110">
    <property type="entry name" value="Ig-like_dom"/>
</dbReference>
<dbReference type="PANTHER" id="PTHR10075">
    <property type="entry name" value="BASIGIN RELATED"/>
    <property type="match status" value="1"/>
</dbReference>
<dbReference type="Proteomes" id="UP001159428">
    <property type="component" value="Unassembled WGS sequence"/>
</dbReference>
<dbReference type="SMART" id="SM00409">
    <property type="entry name" value="IG"/>
    <property type="match status" value="1"/>
</dbReference>
<dbReference type="AlphaFoldDB" id="A0AAU9XPD4"/>
<dbReference type="InterPro" id="IPR003598">
    <property type="entry name" value="Ig_sub2"/>
</dbReference>
<evidence type="ECO:0000256" key="1">
    <source>
        <dbReference type="ARBA" id="ARBA00023319"/>
    </source>
</evidence>
<gene>
    <name evidence="3" type="ORF">PMEA_00027257</name>
</gene>
<dbReference type="Pfam" id="PF07679">
    <property type="entry name" value="I-set"/>
    <property type="match status" value="1"/>
</dbReference>
<reference evidence="3 4" key="1">
    <citation type="submission" date="2022-05" db="EMBL/GenBank/DDBJ databases">
        <authorList>
            <consortium name="Genoscope - CEA"/>
            <person name="William W."/>
        </authorList>
    </citation>
    <scope>NUCLEOTIDE SEQUENCE [LARGE SCALE GENOMIC DNA]</scope>
</reference>
<dbReference type="GO" id="GO:0030424">
    <property type="term" value="C:axon"/>
    <property type="evidence" value="ECO:0007669"/>
    <property type="project" value="TreeGrafter"/>
</dbReference>
<dbReference type="GO" id="GO:0007411">
    <property type="term" value="P:axon guidance"/>
    <property type="evidence" value="ECO:0007669"/>
    <property type="project" value="TreeGrafter"/>
</dbReference>
<dbReference type="InterPro" id="IPR003599">
    <property type="entry name" value="Ig_sub"/>
</dbReference>
<dbReference type="PROSITE" id="PS50835">
    <property type="entry name" value="IG_LIKE"/>
    <property type="match status" value="1"/>
</dbReference>
<dbReference type="InterPro" id="IPR013783">
    <property type="entry name" value="Ig-like_fold"/>
</dbReference>
<dbReference type="GO" id="GO:0098632">
    <property type="term" value="F:cell-cell adhesion mediator activity"/>
    <property type="evidence" value="ECO:0007669"/>
    <property type="project" value="TreeGrafter"/>
</dbReference>
<keyword evidence="1" id="KW-0393">Immunoglobulin domain</keyword>
<dbReference type="SMART" id="SM00408">
    <property type="entry name" value="IGc2"/>
    <property type="match status" value="1"/>
</dbReference>
<feature type="domain" description="Ig-like" evidence="2">
    <location>
        <begin position="76"/>
        <end position="156"/>
    </location>
</feature>